<keyword evidence="1 5" id="KW-0645">Protease</keyword>
<evidence type="ECO:0000256" key="2">
    <source>
        <dbReference type="ARBA" id="ARBA00022801"/>
    </source>
</evidence>
<keyword evidence="2 5" id="KW-0378">Hydrolase</keyword>
<organism evidence="7 8">
    <name type="scientific">Phascolarctos cinereus</name>
    <name type="common">Koala</name>
    <dbReference type="NCBI Taxonomy" id="38626"/>
    <lineage>
        <taxon>Eukaryota</taxon>
        <taxon>Metazoa</taxon>
        <taxon>Chordata</taxon>
        <taxon>Craniata</taxon>
        <taxon>Vertebrata</taxon>
        <taxon>Euteleostomi</taxon>
        <taxon>Mammalia</taxon>
        <taxon>Metatheria</taxon>
        <taxon>Diprotodontia</taxon>
        <taxon>Phascolarctidae</taxon>
        <taxon>Phascolarctos</taxon>
    </lineage>
</organism>
<dbReference type="CDD" id="cd00190">
    <property type="entry name" value="Tryp_SPc"/>
    <property type="match status" value="2"/>
</dbReference>
<evidence type="ECO:0000313" key="7">
    <source>
        <dbReference type="Proteomes" id="UP000515140"/>
    </source>
</evidence>
<keyword evidence="7" id="KW-1185">Reference proteome</keyword>
<keyword evidence="3 5" id="KW-0720">Serine protease</keyword>
<dbReference type="InterPro" id="IPR043504">
    <property type="entry name" value="Peptidase_S1_PA_chymotrypsin"/>
</dbReference>
<evidence type="ECO:0000256" key="5">
    <source>
        <dbReference type="RuleBase" id="RU363034"/>
    </source>
</evidence>
<keyword evidence="4" id="KW-1015">Disulfide bond</keyword>
<dbReference type="PROSITE" id="PS50240">
    <property type="entry name" value="TRYPSIN_DOM"/>
    <property type="match status" value="2"/>
</dbReference>
<dbReference type="FunFam" id="2.40.10.10:FF:000003">
    <property type="entry name" value="Transmembrane serine protease 3"/>
    <property type="match status" value="1"/>
</dbReference>
<dbReference type="Pfam" id="PF00089">
    <property type="entry name" value="Trypsin"/>
    <property type="match status" value="2"/>
</dbReference>
<dbReference type="GO" id="GO:0004252">
    <property type="term" value="F:serine-type endopeptidase activity"/>
    <property type="evidence" value="ECO:0007669"/>
    <property type="project" value="InterPro"/>
</dbReference>
<dbReference type="Proteomes" id="UP000515140">
    <property type="component" value="Unplaced"/>
</dbReference>
<dbReference type="FunFam" id="2.40.10.10:FF:000039">
    <property type="entry name" value="Brain-specific serine protease 4"/>
    <property type="match status" value="1"/>
</dbReference>
<evidence type="ECO:0000256" key="4">
    <source>
        <dbReference type="ARBA" id="ARBA00023157"/>
    </source>
</evidence>
<dbReference type="PROSITE" id="PS00135">
    <property type="entry name" value="TRYPSIN_SER"/>
    <property type="match status" value="2"/>
</dbReference>
<dbReference type="InterPro" id="IPR033116">
    <property type="entry name" value="TRYPSIN_SER"/>
</dbReference>
<dbReference type="InParanoid" id="A0A6P5KYW5"/>
<dbReference type="InterPro" id="IPR018114">
    <property type="entry name" value="TRYPSIN_HIS"/>
</dbReference>
<gene>
    <name evidence="8" type="primary">LOC110214514</name>
</gene>
<evidence type="ECO:0000259" key="6">
    <source>
        <dbReference type="PROSITE" id="PS50240"/>
    </source>
</evidence>
<accession>A0A6P5KYW5</accession>
<dbReference type="AlphaFoldDB" id="A0A6P5KYW5"/>
<protein>
    <submittedName>
        <fullName evidence="8">Uncharacterized protein LOC110214514</fullName>
    </submittedName>
</protein>
<dbReference type="SUPFAM" id="SSF50494">
    <property type="entry name" value="Trypsin-like serine proteases"/>
    <property type="match status" value="2"/>
</dbReference>
<evidence type="ECO:0000313" key="8">
    <source>
        <dbReference type="RefSeq" id="XP_020851130.1"/>
    </source>
</evidence>
<dbReference type="KEGG" id="pcw:110214514"/>
<sequence>MDPQALSSERALSNNSNGFWLPGCGQPRISGRIVGGRDAREGEWPWQASLQYHRSHVCGASLISRQWVLTAAHCFPRPVRLSEYRVRLGEFRLARPSPQALSLPLLRVVLNANFTEDGAQGDIALVQLHSPVPFSARIRPVCLPGPGALPPPGTRCWVTGWGSLQLGAPLPGSRPLQGVQVPLIDRLACDQLYHMDSDIPLSEAIVLPGTLCAGYARGSKDACQGDSGGPLVCIQSGRWVLEGVVSWGKGCALPNRPGVYTSVAHYWPWIQAHLSTPALHPPHQEPSHPQSHQLLPLFLPAKEPLLSGFHQFLVPLFNPLLHLASFPGLYTCPFSYPFLCWHSYSFIVSVSLPISPSCSSLSYPLLLCLSFSLSPKFFKLLFPGILSLSGSSERATGLFIHWPLTFLYHLLSHQAMRPPFGAGAGQNLPESSLTWIFYWFSSSPSTYSFVESHTPGSHQRTYHIPWGQKDSSCGALAFCPLPQGPVREMEQLGTAWLLLLLLLLPPTTKGEEGHWISSGCGQQILMNQVNERIVGGKNAQEGAWPWQASLRQNKNHICGATLISHSWALTAAHCFHQPIQESQFQVVFGELLLFSTPDQSISSPLSQVILHPDYSGVDGSTGDIALLKLAQPLTFSPWILPACLPEASNPFHTNSTCSVTGWGNVKEGVQLSPPYPLQEATLPLIEAKECNQILNSDQQEVTDEMICAGYMNGGVDACQGDSGGPLVCPYVDSWFLVGIVSWGIGCARPGKPGVYTLVSAYGDWILNNTSEVRLGSYSISVWNAAVTRTHGPHVTSLLLVLWGLANSY</sequence>
<dbReference type="InterPro" id="IPR001314">
    <property type="entry name" value="Peptidase_S1A"/>
</dbReference>
<dbReference type="Gene3D" id="2.40.10.10">
    <property type="entry name" value="Trypsin-like serine proteases"/>
    <property type="match status" value="2"/>
</dbReference>
<dbReference type="RefSeq" id="XP_020851130.1">
    <property type="nucleotide sequence ID" value="XM_020995471.1"/>
</dbReference>
<dbReference type="PRINTS" id="PR00722">
    <property type="entry name" value="CHYMOTRYPSIN"/>
</dbReference>
<feature type="domain" description="Peptidase S1" evidence="6">
    <location>
        <begin position="533"/>
        <end position="770"/>
    </location>
</feature>
<dbReference type="InterPro" id="IPR001254">
    <property type="entry name" value="Trypsin_dom"/>
</dbReference>
<evidence type="ECO:0000256" key="3">
    <source>
        <dbReference type="ARBA" id="ARBA00022825"/>
    </source>
</evidence>
<dbReference type="PANTHER" id="PTHR24252:SF7">
    <property type="entry name" value="HYALIN"/>
    <property type="match status" value="1"/>
</dbReference>
<dbReference type="PROSITE" id="PS00134">
    <property type="entry name" value="TRYPSIN_HIS"/>
    <property type="match status" value="2"/>
</dbReference>
<feature type="domain" description="Peptidase S1" evidence="6">
    <location>
        <begin position="33"/>
        <end position="275"/>
    </location>
</feature>
<dbReference type="SMART" id="SM00020">
    <property type="entry name" value="Tryp_SPc"/>
    <property type="match status" value="2"/>
</dbReference>
<reference evidence="8" key="1">
    <citation type="submission" date="2025-08" db="UniProtKB">
        <authorList>
            <consortium name="RefSeq"/>
        </authorList>
    </citation>
    <scope>IDENTIFICATION</scope>
    <source>
        <tissue evidence="8">Spleen</tissue>
    </source>
</reference>
<dbReference type="GO" id="GO:0006508">
    <property type="term" value="P:proteolysis"/>
    <property type="evidence" value="ECO:0007669"/>
    <property type="project" value="UniProtKB-KW"/>
</dbReference>
<name>A0A6P5KYW5_PHACI</name>
<evidence type="ECO:0000256" key="1">
    <source>
        <dbReference type="ARBA" id="ARBA00022670"/>
    </source>
</evidence>
<proteinExistence type="predicted"/>
<dbReference type="PANTHER" id="PTHR24252">
    <property type="entry name" value="ACROSIN-RELATED"/>
    <property type="match status" value="1"/>
</dbReference>
<dbReference type="InterPro" id="IPR009003">
    <property type="entry name" value="Peptidase_S1_PA"/>
</dbReference>
<dbReference type="GeneID" id="110214514"/>